<reference evidence="7 9" key="1">
    <citation type="submission" date="2020-10" db="EMBL/GenBank/DDBJ databases">
        <title>Connecting structure to function with the recovery of over 1000 high-quality activated sludge metagenome-assembled genomes encoding full-length rRNA genes using long-read sequencing.</title>
        <authorList>
            <person name="Singleton C.M."/>
            <person name="Petriglieri F."/>
            <person name="Kristensen J.M."/>
            <person name="Kirkegaard R.H."/>
            <person name="Michaelsen T.Y."/>
            <person name="Andersen M.H."/>
            <person name="Karst S.M."/>
            <person name="Dueholm M.S."/>
            <person name="Nielsen P.H."/>
            <person name="Albertsen M."/>
        </authorList>
    </citation>
    <scope>NUCLEOTIDE SEQUENCE [LARGE SCALE GENOMIC DNA]</scope>
    <source>
        <strain evidence="7">Ega_18-Q3-R5-49_MAXAC.001</strain>
        <strain evidence="8">Ribe_18-Q3-R11-54_MAXAC.001</strain>
    </source>
</reference>
<dbReference type="Proteomes" id="UP000886632">
    <property type="component" value="Unassembled WGS sequence"/>
</dbReference>
<keyword evidence="3 5" id="KW-1133">Transmembrane helix</keyword>
<evidence type="ECO:0000259" key="6">
    <source>
        <dbReference type="Pfam" id="PF01061"/>
    </source>
</evidence>
<evidence type="ECO:0000256" key="5">
    <source>
        <dbReference type="SAM" id="Phobius"/>
    </source>
</evidence>
<evidence type="ECO:0000313" key="7">
    <source>
        <dbReference type="EMBL" id="MBK7274113.1"/>
    </source>
</evidence>
<comment type="caution">
    <text evidence="7">The sequence shown here is derived from an EMBL/GenBank/DDBJ whole genome shotgun (WGS) entry which is preliminary data.</text>
</comment>
<feature type="transmembrane region" description="Helical" evidence="5">
    <location>
        <begin position="179"/>
        <end position="198"/>
    </location>
</feature>
<feature type="domain" description="ABC-2 type transporter transmembrane" evidence="6">
    <location>
        <begin position="37"/>
        <end position="224"/>
    </location>
</feature>
<feature type="transmembrane region" description="Helical" evidence="5">
    <location>
        <begin position="109"/>
        <end position="131"/>
    </location>
</feature>
<sequence>MSGVASGFMRGFMRGARVLGVGWILQLKILAVSAFDGILNIIYPLFFATTALLMFRQSGDPQALVYAGLGAAVMGTWSAMATSASGALQGQRWQGTLELLVTAPTRVALAVLPITAALATVALYSLVATLIWGRVLFGIEVHIASPLAFAVALLVTLASLATFGFLLSVTVVRYRTGWALGNLLEYPGWLLCGFLVPLDLFPEWVRVIARALPPTWGMDAIRAAAAGLDPWFDIAVCAGLGVGYAALGAFLSERLIDSARRHATLALT</sequence>
<dbReference type="Pfam" id="PF01061">
    <property type="entry name" value="ABC2_membrane"/>
    <property type="match status" value="1"/>
</dbReference>
<feature type="transmembrane region" description="Helical" evidence="5">
    <location>
        <begin position="21"/>
        <end position="43"/>
    </location>
</feature>
<dbReference type="InterPro" id="IPR051784">
    <property type="entry name" value="Nod_factor_ABC_transporter"/>
</dbReference>
<comment type="subcellular location">
    <subcellularLocation>
        <location evidence="1">Membrane</location>
        <topology evidence="1">Multi-pass membrane protein</topology>
    </subcellularLocation>
</comment>
<dbReference type="EMBL" id="JADKGK010000020">
    <property type="protein sequence ID" value="MBL0004425.1"/>
    <property type="molecule type" value="Genomic_DNA"/>
</dbReference>
<dbReference type="EMBL" id="JADJIB010000004">
    <property type="protein sequence ID" value="MBK7274113.1"/>
    <property type="molecule type" value="Genomic_DNA"/>
</dbReference>
<dbReference type="Proteomes" id="UP000726105">
    <property type="component" value="Unassembled WGS sequence"/>
</dbReference>
<organism evidence="7 9">
    <name type="scientific">Candidatus Phosphoribacter hodrii</name>
    <dbReference type="NCBI Taxonomy" id="2953743"/>
    <lineage>
        <taxon>Bacteria</taxon>
        <taxon>Bacillati</taxon>
        <taxon>Actinomycetota</taxon>
        <taxon>Actinomycetes</taxon>
        <taxon>Micrococcales</taxon>
        <taxon>Dermatophilaceae</taxon>
        <taxon>Candidatus Phosphoribacter</taxon>
    </lineage>
</organism>
<proteinExistence type="predicted"/>
<evidence type="ECO:0000256" key="1">
    <source>
        <dbReference type="ARBA" id="ARBA00004141"/>
    </source>
</evidence>
<evidence type="ECO:0000256" key="3">
    <source>
        <dbReference type="ARBA" id="ARBA00022989"/>
    </source>
</evidence>
<accession>A0A935IWQ7</accession>
<keyword evidence="4 5" id="KW-0472">Membrane</keyword>
<dbReference type="PANTHER" id="PTHR43229">
    <property type="entry name" value="NODULATION PROTEIN J"/>
    <property type="match status" value="1"/>
</dbReference>
<gene>
    <name evidence="7" type="ORF">IPI13_13400</name>
    <name evidence="8" type="ORF">IPP00_10720</name>
</gene>
<dbReference type="GO" id="GO:0016020">
    <property type="term" value="C:membrane"/>
    <property type="evidence" value="ECO:0007669"/>
    <property type="project" value="UniProtKB-SubCell"/>
</dbReference>
<protein>
    <submittedName>
        <fullName evidence="7">ABC transporter permease</fullName>
    </submittedName>
</protein>
<name>A0A935IWQ7_9MICO</name>
<dbReference type="PANTHER" id="PTHR43229:SF6">
    <property type="entry name" value="ABC-TYPE MULTIDRUG TRANSPORT SYSTEM, PERMEASE COMPONENT"/>
    <property type="match status" value="1"/>
</dbReference>
<evidence type="ECO:0000256" key="4">
    <source>
        <dbReference type="ARBA" id="ARBA00023136"/>
    </source>
</evidence>
<dbReference type="InterPro" id="IPR013525">
    <property type="entry name" value="ABC2_TM"/>
</dbReference>
<feature type="transmembrane region" description="Helical" evidence="5">
    <location>
        <begin position="63"/>
        <end position="88"/>
    </location>
</feature>
<feature type="transmembrane region" description="Helical" evidence="5">
    <location>
        <begin position="143"/>
        <end position="167"/>
    </location>
</feature>
<evidence type="ECO:0000256" key="2">
    <source>
        <dbReference type="ARBA" id="ARBA00022692"/>
    </source>
</evidence>
<evidence type="ECO:0000313" key="9">
    <source>
        <dbReference type="Proteomes" id="UP000726105"/>
    </source>
</evidence>
<keyword evidence="2 5" id="KW-0812">Transmembrane</keyword>
<dbReference type="AlphaFoldDB" id="A0A935IWQ7"/>
<evidence type="ECO:0000313" key="8">
    <source>
        <dbReference type="EMBL" id="MBL0004425.1"/>
    </source>
</evidence>
<dbReference type="GO" id="GO:0140359">
    <property type="term" value="F:ABC-type transporter activity"/>
    <property type="evidence" value="ECO:0007669"/>
    <property type="project" value="InterPro"/>
</dbReference>
<feature type="transmembrane region" description="Helical" evidence="5">
    <location>
        <begin position="231"/>
        <end position="251"/>
    </location>
</feature>